<reference evidence="3" key="1">
    <citation type="submission" date="2020-03" db="EMBL/GenBank/DDBJ databases">
        <title>Psychroflexus Maritimus sp. nov., isolate from marine sediment.</title>
        <authorList>
            <person name="Zhong Y.-L."/>
        </authorList>
    </citation>
    <scope>NUCLEOTIDE SEQUENCE</scope>
    <source>
        <strain evidence="3">C1</strain>
    </source>
</reference>
<feature type="domain" description="Glycosyl transferase CAP10" evidence="2">
    <location>
        <begin position="104"/>
        <end position="313"/>
    </location>
</feature>
<gene>
    <name evidence="3" type="ORF">G7034_06435</name>
</gene>
<evidence type="ECO:0000313" key="3">
    <source>
        <dbReference type="EMBL" id="NGZ89888.1"/>
    </source>
</evidence>
<sequence>MKLFDNGKNPKWKYYLKNYASFLIPNLVYQNNYHSLLKKAKHREDYSEILERVDYYNKLNQKVNLENSVSIEQFKLKNMNQKVYFFDSYKYLRFFDPKLRFCHEFGDVTFIPEEPSILKSRPIAEDNQNSVILKLNKVRHFVRVNDQLKFEDKKDQLIFRGKVTYKEQRRKFFEMYFNHPLCDLGDTQTKKINPDEWKVEKTSIYNLLKYKYILALEGIDVASNLKWVMSSNSIAVMPQPTYETWFMEAKLIPNVHYIEIKPDFSDLEERLNYYTQHPEEAQKIITNAKAYVEKFWDKEKEDIIALLVLKKYFEKTNQM</sequence>
<comment type="caution">
    <text evidence="3">The sequence shown here is derived from an EMBL/GenBank/DDBJ whole genome shotgun (WGS) entry which is preliminary data.</text>
</comment>
<evidence type="ECO:0000256" key="1">
    <source>
        <dbReference type="ARBA" id="ARBA00022679"/>
    </source>
</evidence>
<proteinExistence type="predicted"/>
<dbReference type="Proteomes" id="UP000643701">
    <property type="component" value="Unassembled WGS sequence"/>
</dbReference>
<keyword evidence="4" id="KW-1185">Reference proteome</keyword>
<dbReference type="PANTHER" id="PTHR12203:SF35">
    <property type="entry name" value="PROTEIN O-GLUCOSYLTRANSFERASE 1"/>
    <property type="match status" value="1"/>
</dbReference>
<keyword evidence="1" id="KW-0808">Transferase</keyword>
<protein>
    <submittedName>
        <fullName evidence="3">Lipopolysaccharide biosynthesis protein</fullName>
    </submittedName>
</protein>
<dbReference type="PANTHER" id="PTHR12203">
    <property type="entry name" value="KDEL LYS-ASP-GLU-LEU CONTAINING - RELATED"/>
    <property type="match status" value="1"/>
</dbReference>
<evidence type="ECO:0000259" key="2">
    <source>
        <dbReference type="SMART" id="SM00672"/>
    </source>
</evidence>
<dbReference type="EMBL" id="JAANAS010000045">
    <property type="protein sequence ID" value="NGZ89888.1"/>
    <property type="molecule type" value="Genomic_DNA"/>
</dbReference>
<dbReference type="SMART" id="SM00672">
    <property type="entry name" value="CAP10"/>
    <property type="match status" value="1"/>
</dbReference>
<accession>A0A967AE20</accession>
<dbReference type="GO" id="GO:0016740">
    <property type="term" value="F:transferase activity"/>
    <property type="evidence" value="ECO:0007669"/>
    <property type="project" value="UniProtKB-KW"/>
</dbReference>
<dbReference type="Pfam" id="PF05686">
    <property type="entry name" value="Glyco_transf_90"/>
    <property type="match status" value="1"/>
</dbReference>
<organism evidence="3 4">
    <name type="scientific">Psychroflexus maritimus</name>
    <dbReference type="NCBI Taxonomy" id="2714865"/>
    <lineage>
        <taxon>Bacteria</taxon>
        <taxon>Pseudomonadati</taxon>
        <taxon>Bacteroidota</taxon>
        <taxon>Flavobacteriia</taxon>
        <taxon>Flavobacteriales</taxon>
        <taxon>Flavobacteriaceae</taxon>
        <taxon>Psychroflexus</taxon>
    </lineage>
</organism>
<dbReference type="InterPro" id="IPR006598">
    <property type="entry name" value="CAP10"/>
</dbReference>
<dbReference type="AlphaFoldDB" id="A0A967AE20"/>
<evidence type="ECO:0000313" key="4">
    <source>
        <dbReference type="Proteomes" id="UP000643701"/>
    </source>
</evidence>
<name>A0A967AE20_9FLAO</name>
<dbReference type="InterPro" id="IPR051091">
    <property type="entry name" value="O-Glucosyltr/Glycosyltrsf_90"/>
</dbReference>
<dbReference type="RefSeq" id="WP_166400147.1">
    <property type="nucleotide sequence ID" value="NZ_JAANAS010000045.1"/>
</dbReference>